<accession>A0A1Y1Y547</accession>
<gene>
    <name evidence="1" type="ORF">BCR34DRAFT_608653</name>
</gene>
<reference evidence="1 2" key="1">
    <citation type="submission" date="2016-07" db="EMBL/GenBank/DDBJ databases">
        <title>Pervasive Adenine N6-methylation of Active Genes in Fungi.</title>
        <authorList>
            <consortium name="DOE Joint Genome Institute"/>
            <person name="Mondo S.J."/>
            <person name="Dannebaum R.O."/>
            <person name="Kuo R.C."/>
            <person name="Labutti K."/>
            <person name="Haridas S."/>
            <person name="Kuo A."/>
            <person name="Salamov A."/>
            <person name="Ahrendt S.R."/>
            <person name="Lipzen A."/>
            <person name="Sullivan W."/>
            <person name="Andreopoulos W.B."/>
            <person name="Clum A."/>
            <person name="Lindquist E."/>
            <person name="Daum C."/>
            <person name="Ramamoorthy G.K."/>
            <person name="Gryganskyi A."/>
            <person name="Culley D."/>
            <person name="Magnuson J.K."/>
            <person name="James T.Y."/>
            <person name="O'Malley M.A."/>
            <person name="Stajich J.E."/>
            <person name="Spatafora J.W."/>
            <person name="Visel A."/>
            <person name="Grigoriev I.V."/>
        </authorList>
    </citation>
    <scope>NUCLEOTIDE SEQUENCE [LARGE SCALE GENOMIC DNA]</scope>
    <source>
        <strain evidence="1 2">CBS 115471</strain>
    </source>
</reference>
<proteinExistence type="predicted"/>
<sequence length="222" mass="23989">MLRTLPLRLVDQAFGTITGVRGTNKRVSTSASKAIVNTASNSTAIEVGPSTMIPRKRSFRESTREGCAAGGDNVDALPRTVEPFWADFDDHQFPLIVDKRPSLTALGGQIILEMGPRRGSVGSTRLPTAIEAAATPHGPGSLQALFQPTLVYAKFYLNATTDFVRVLSTLPTVLVVNGVELAGFAETHFVSLTRLIALAREVWPERDLEQDVEDVLLNFGQG</sequence>
<name>A0A1Y1Y547_9PLEO</name>
<protein>
    <submittedName>
        <fullName evidence="1">Uncharacterized protein</fullName>
    </submittedName>
</protein>
<evidence type="ECO:0000313" key="1">
    <source>
        <dbReference type="EMBL" id="ORX93069.1"/>
    </source>
</evidence>
<comment type="caution">
    <text evidence="1">The sequence shown here is derived from an EMBL/GenBank/DDBJ whole genome shotgun (WGS) entry which is preliminary data.</text>
</comment>
<keyword evidence="2" id="KW-1185">Reference proteome</keyword>
<evidence type="ECO:0000313" key="2">
    <source>
        <dbReference type="Proteomes" id="UP000193144"/>
    </source>
</evidence>
<dbReference type="AlphaFoldDB" id="A0A1Y1Y547"/>
<dbReference type="Proteomes" id="UP000193144">
    <property type="component" value="Unassembled WGS sequence"/>
</dbReference>
<dbReference type="EMBL" id="MCFA01000358">
    <property type="protein sequence ID" value="ORX93069.1"/>
    <property type="molecule type" value="Genomic_DNA"/>
</dbReference>
<organism evidence="1 2">
    <name type="scientific">Clohesyomyces aquaticus</name>
    <dbReference type="NCBI Taxonomy" id="1231657"/>
    <lineage>
        <taxon>Eukaryota</taxon>
        <taxon>Fungi</taxon>
        <taxon>Dikarya</taxon>
        <taxon>Ascomycota</taxon>
        <taxon>Pezizomycotina</taxon>
        <taxon>Dothideomycetes</taxon>
        <taxon>Pleosporomycetidae</taxon>
        <taxon>Pleosporales</taxon>
        <taxon>Lindgomycetaceae</taxon>
        <taxon>Clohesyomyces</taxon>
    </lineage>
</organism>